<feature type="region of interest" description="Disordered" evidence="1">
    <location>
        <begin position="1"/>
        <end position="26"/>
    </location>
</feature>
<evidence type="ECO:0000256" key="1">
    <source>
        <dbReference type="SAM" id="MobiDB-lite"/>
    </source>
</evidence>
<reference evidence="4 5" key="1">
    <citation type="submission" date="2017-03" db="EMBL/GenBank/DDBJ databases">
        <title>Whole genome sequences of fourteen strains of Bradyrhizobium canariense and one strain of Bradyrhizobium japonicum isolated from Lupinus (Papilionoideae: Genisteae) species in Algeria.</title>
        <authorList>
            <person name="Crovadore J."/>
            <person name="Chekireb D."/>
            <person name="Brachmann A."/>
            <person name="Chablais R."/>
            <person name="Cochard B."/>
            <person name="Lefort F."/>
        </authorList>
    </citation>
    <scope>NUCLEOTIDE SEQUENCE [LARGE SCALE GENOMIC DNA]</scope>
    <source>
        <strain evidence="2 4">UBMA195</strain>
        <strain evidence="3 5">UBMAN05</strain>
    </source>
</reference>
<organism evidence="2 4">
    <name type="scientific">Bradyrhizobium canariense</name>
    <dbReference type="NCBI Taxonomy" id="255045"/>
    <lineage>
        <taxon>Bacteria</taxon>
        <taxon>Pseudomonadati</taxon>
        <taxon>Pseudomonadota</taxon>
        <taxon>Alphaproteobacteria</taxon>
        <taxon>Hyphomicrobiales</taxon>
        <taxon>Nitrobacteraceae</taxon>
        <taxon>Bradyrhizobium</taxon>
    </lineage>
</organism>
<sequence>MKPSEIYKENADNCATLAEGEPSKNSPAYKRYRRMEEAWRALAEEQEWLDGEVPPVGSNRADTTKKRPG</sequence>
<evidence type="ECO:0000313" key="2">
    <source>
        <dbReference type="EMBL" id="OSJ17218.1"/>
    </source>
</evidence>
<dbReference type="EMBL" id="NAFK01000091">
    <property type="protein sequence ID" value="OSJ36410.1"/>
    <property type="molecule type" value="Genomic_DNA"/>
</dbReference>
<dbReference type="Proteomes" id="UP000193553">
    <property type="component" value="Unassembled WGS sequence"/>
</dbReference>
<feature type="compositionally biased region" description="Basic and acidic residues" evidence="1">
    <location>
        <begin position="1"/>
        <end position="11"/>
    </location>
</feature>
<evidence type="ECO:0000313" key="5">
    <source>
        <dbReference type="Proteomes" id="UP000193884"/>
    </source>
</evidence>
<comment type="caution">
    <text evidence="2">The sequence shown here is derived from an EMBL/GenBank/DDBJ whole genome shotgun (WGS) entry which is preliminary data.</text>
</comment>
<gene>
    <name evidence="3" type="ORF">BST63_00750</name>
    <name evidence="2" type="ORF">BSZ18_04815</name>
</gene>
<protein>
    <submittedName>
        <fullName evidence="2">Uncharacterized protein</fullName>
    </submittedName>
</protein>
<keyword evidence="5" id="KW-1185">Reference proteome</keyword>
<name>A0A1X3HF20_9BRAD</name>
<proteinExistence type="predicted"/>
<dbReference type="Proteomes" id="UP000193884">
    <property type="component" value="Unassembled WGS sequence"/>
</dbReference>
<evidence type="ECO:0000313" key="4">
    <source>
        <dbReference type="Proteomes" id="UP000193553"/>
    </source>
</evidence>
<evidence type="ECO:0000313" key="3">
    <source>
        <dbReference type="EMBL" id="OSJ36410.1"/>
    </source>
</evidence>
<dbReference type="EMBL" id="NAFI01000144">
    <property type="protein sequence ID" value="OSJ17218.1"/>
    <property type="molecule type" value="Genomic_DNA"/>
</dbReference>
<accession>A0A1X3HF20</accession>
<dbReference type="AlphaFoldDB" id="A0A1X3HF20"/>
<feature type="region of interest" description="Disordered" evidence="1">
    <location>
        <begin position="50"/>
        <end position="69"/>
    </location>
</feature>